<dbReference type="Proteomes" id="UP001595765">
    <property type="component" value="Unassembled WGS sequence"/>
</dbReference>
<keyword evidence="4" id="KW-0067">ATP-binding</keyword>
<comment type="caution">
    <text evidence="7">The sequence shown here is derived from an EMBL/GenBank/DDBJ whole genome shotgun (WGS) entry which is preliminary data.</text>
</comment>
<dbReference type="Pfam" id="PF00004">
    <property type="entry name" value="AAA"/>
    <property type="match status" value="1"/>
</dbReference>
<dbReference type="PRINTS" id="PR00819">
    <property type="entry name" value="CBXCFQXSUPER"/>
</dbReference>
<keyword evidence="3" id="KW-0547">Nucleotide-binding</keyword>
<dbReference type="Gene3D" id="3.40.50.300">
    <property type="entry name" value="P-loop containing nucleotide triphosphate hydrolases"/>
    <property type="match status" value="1"/>
</dbReference>
<dbReference type="PANTHER" id="PTHR43392:SF2">
    <property type="entry name" value="AAA-TYPE ATPASE FAMILY PROTEIN _ ANKYRIN REPEAT FAMILY PROTEIN"/>
    <property type="match status" value="1"/>
</dbReference>
<feature type="domain" description="Carbohydrate-binding/sugar hydrolysis" evidence="6">
    <location>
        <begin position="312"/>
        <end position="473"/>
    </location>
</feature>
<evidence type="ECO:0000313" key="7">
    <source>
        <dbReference type="EMBL" id="MFC4031502.1"/>
    </source>
</evidence>
<evidence type="ECO:0000256" key="4">
    <source>
        <dbReference type="ARBA" id="ARBA00022840"/>
    </source>
</evidence>
<gene>
    <name evidence="7" type="ORF">ACFO3J_08420</name>
</gene>
<accession>A0ABV8HKS8</accession>
<dbReference type="InterPro" id="IPR027417">
    <property type="entry name" value="P-loop_NTPase"/>
</dbReference>
<dbReference type="InterPro" id="IPR012334">
    <property type="entry name" value="Pectin_lyas_fold"/>
</dbReference>
<dbReference type="InterPro" id="IPR041627">
    <property type="entry name" value="AAA_lid_6"/>
</dbReference>
<dbReference type="SUPFAM" id="SSF51126">
    <property type="entry name" value="Pectin lyase-like"/>
    <property type="match status" value="3"/>
</dbReference>
<dbReference type="SMART" id="SM00722">
    <property type="entry name" value="CASH"/>
    <property type="match status" value="2"/>
</dbReference>
<sequence>MAHGVVQVTNQNSSRWRRRTGEYETLAAALEAAGDGDVLSVSPGTYRENLVLDHAVTLRCADGPGTVRIAPASGVALTLRAAATVLDLLVEGQDTSSAALLVEASTPELSGLRINTRSAVGLEVRDGARPTVRRCTVDNPAGLGISVLDGAGGLFEDCEVVAAGQSGVAVRGGGGPRLERCRVHHASGAGISVTGESSSLEAVGCEVFEIRGTGVQISARATGHFTDCQVHRTTGDGVTLDTDGVLTLADCDIHDIPENAIDLRARSVLTLTRCAVRRFGRNGLSVWDPGTRVDADSCEIHDSTGDYPAVWVSDGAVAILDSCRVHDVPDALFVLDRGSRADVVDSDFSQIRNTAVSVSDGATIQLDDCRISRAATGAWFRDHGSGGTLAQVTIDETATGVIVTKGADPALERCTVTNPVESGVYVSAGGRGTFTECRVTGSRGYGFHIIDGCRSTLTRCRTERCARGGYEFAEPGPITENCTSDRAATEESPAPVPAGAVTAQTAAAQSYGVLGAVPEPRPAAAPAAPAVPAARQSEEVLGDLDALVGLDSVKREVRTLIDLISVGRRREQAGLKAPSARRHLVFTGSPGTGKTTVARLYGEILASLGVLESGHLVEVSRVDLVGEHIGSTAIRTQEAFDRSRGGVLFIDEAYALAPEDGGRDFGREAIDTLVKLMEDHRDAVVVIVAGYTEEMARFLASNPGVASRFSRTITFGDYTSKELVRIVESQVAEHEYRLGEDTGEALLKYFTALPKGPGFGNGRSARQTFEAMVERHAVRLAHVADPSHEELQLLYPEDLPELP</sequence>
<proteinExistence type="inferred from homology"/>
<feature type="domain" description="Carbohydrate-binding/sugar hydrolysis" evidence="6">
    <location>
        <begin position="41"/>
        <end position="171"/>
    </location>
</feature>
<keyword evidence="8" id="KW-1185">Reference proteome</keyword>
<dbReference type="SMART" id="SM00382">
    <property type="entry name" value="AAA"/>
    <property type="match status" value="1"/>
</dbReference>
<dbReference type="Pfam" id="PF13229">
    <property type="entry name" value="Beta_helix"/>
    <property type="match status" value="2"/>
</dbReference>
<dbReference type="InterPro" id="IPR000641">
    <property type="entry name" value="CbxX/CfxQ"/>
</dbReference>
<evidence type="ECO:0000259" key="5">
    <source>
        <dbReference type="SMART" id="SM00382"/>
    </source>
</evidence>
<dbReference type="InterPro" id="IPR003593">
    <property type="entry name" value="AAA+_ATPase"/>
</dbReference>
<evidence type="ECO:0000259" key="6">
    <source>
        <dbReference type="SMART" id="SM00722"/>
    </source>
</evidence>
<dbReference type="PANTHER" id="PTHR43392">
    <property type="entry name" value="AAA-TYPE ATPASE FAMILY PROTEIN / ANKYRIN REPEAT FAMILY PROTEIN"/>
    <property type="match status" value="1"/>
</dbReference>
<dbReference type="Gene3D" id="2.160.20.10">
    <property type="entry name" value="Single-stranded right-handed beta-helix, Pectin lyase-like"/>
    <property type="match status" value="2"/>
</dbReference>
<name>A0ABV8HKS8_9ACTN</name>
<dbReference type="InterPro" id="IPR039448">
    <property type="entry name" value="Beta_helix"/>
</dbReference>
<organism evidence="7 8">
    <name type="scientific">Streptomyces polygonati</name>
    <dbReference type="NCBI Taxonomy" id="1617087"/>
    <lineage>
        <taxon>Bacteria</taxon>
        <taxon>Bacillati</taxon>
        <taxon>Actinomycetota</taxon>
        <taxon>Actinomycetes</taxon>
        <taxon>Kitasatosporales</taxon>
        <taxon>Streptomycetaceae</taxon>
        <taxon>Streptomyces</taxon>
    </lineage>
</organism>
<dbReference type="InterPro" id="IPR003959">
    <property type="entry name" value="ATPase_AAA_core"/>
</dbReference>
<dbReference type="EMBL" id="JBHSBB010000007">
    <property type="protein sequence ID" value="MFC4031502.1"/>
    <property type="molecule type" value="Genomic_DNA"/>
</dbReference>
<dbReference type="InterPro" id="IPR006633">
    <property type="entry name" value="Carb-bd_sugar_hydrolysis-dom"/>
</dbReference>
<keyword evidence="2" id="KW-0677">Repeat</keyword>
<dbReference type="RefSeq" id="WP_386427687.1">
    <property type="nucleotide sequence ID" value="NZ_JBHSBB010000007.1"/>
</dbReference>
<evidence type="ECO:0000256" key="1">
    <source>
        <dbReference type="ARBA" id="ARBA00010378"/>
    </source>
</evidence>
<reference evidence="8" key="1">
    <citation type="journal article" date="2019" name="Int. J. Syst. Evol. Microbiol.">
        <title>The Global Catalogue of Microorganisms (GCM) 10K type strain sequencing project: providing services to taxonomists for standard genome sequencing and annotation.</title>
        <authorList>
            <consortium name="The Broad Institute Genomics Platform"/>
            <consortium name="The Broad Institute Genome Sequencing Center for Infectious Disease"/>
            <person name="Wu L."/>
            <person name="Ma J."/>
        </authorList>
    </citation>
    <scope>NUCLEOTIDE SEQUENCE [LARGE SCALE GENOMIC DNA]</scope>
    <source>
        <strain evidence="8">CGMCC 4.7237</strain>
    </source>
</reference>
<comment type="similarity">
    <text evidence="1">Belongs to the CbxX/CfxQ family.</text>
</comment>
<dbReference type="Gene3D" id="1.10.8.60">
    <property type="match status" value="1"/>
</dbReference>
<evidence type="ECO:0000256" key="2">
    <source>
        <dbReference type="ARBA" id="ARBA00022737"/>
    </source>
</evidence>
<dbReference type="InterPro" id="IPR050773">
    <property type="entry name" value="CbxX/CfxQ_RuBisCO_ESX"/>
</dbReference>
<dbReference type="InterPro" id="IPR006626">
    <property type="entry name" value="PbH1"/>
</dbReference>
<evidence type="ECO:0000313" key="8">
    <source>
        <dbReference type="Proteomes" id="UP001595765"/>
    </source>
</evidence>
<feature type="domain" description="AAA+ ATPase" evidence="5">
    <location>
        <begin position="580"/>
        <end position="719"/>
    </location>
</feature>
<dbReference type="InterPro" id="IPR011050">
    <property type="entry name" value="Pectin_lyase_fold/virulence"/>
</dbReference>
<protein>
    <submittedName>
        <fullName evidence="7">Right-handed parallel beta-helix repeat-containing protein</fullName>
    </submittedName>
</protein>
<dbReference type="SUPFAM" id="SSF52540">
    <property type="entry name" value="P-loop containing nucleoside triphosphate hydrolases"/>
    <property type="match status" value="1"/>
</dbReference>
<dbReference type="CDD" id="cd00009">
    <property type="entry name" value="AAA"/>
    <property type="match status" value="1"/>
</dbReference>
<dbReference type="SMART" id="SM00710">
    <property type="entry name" value="PbH1"/>
    <property type="match status" value="13"/>
</dbReference>
<evidence type="ECO:0000256" key="3">
    <source>
        <dbReference type="ARBA" id="ARBA00022741"/>
    </source>
</evidence>
<dbReference type="Pfam" id="PF17866">
    <property type="entry name" value="AAA_lid_6"/>
    <property type="match status" value="1"/>
</dbReference>